<gene>
    <name evidence="1" type="ORF">RHMOL_Rhmol03G0053200</name>
</gene>
<organism evidence="1 2">
    <name type="scientific">Rhododendron molle</name>
    <name type="common">Chinese azalea</name>
    <name type="synonym">Azalea mollis</name>
    <dbReference type="NCBI Taxonomy" id="49168"/>
    <lineage>
        <taxon>Eukaryota</taxon>
        <taxon>Viridiplantae</taxon>
        <taxon>Streptophyta</taxon>
        <taxon>Embryophyta</taxon>
        <taxon>Tracheophyta</taxon>
        <taxon>Spermatophyta</taxon>
        <taxon>Magnoliopsida</taxon>
        <taxon>eudicotyledons</taxon>
        <taxon>Gunneridae</taxon>
        <taxon>Pentapetalae</taxon>
        <taxon>asterids</taxon>
        <taxon>Ericales</taxon>
        <taxon>Ericaceae</taxon>
        <taxon>Ericoideae</taxon>
        <taxon>Rhodoreae</taxon>
        <taxon>Rhododendron</taxon>
    </lineage>
</organism>
<dbReference type="Proteomes" id="UP001062846">
    <property type="component" value="Chromosome 3"/>
</dbReference>
<proteinExistence type="predicted"/>
<keyword evidence="2" id="KW-1185">Reference proteome</keyword>
<accession>A0ACC0PD46</accession>
<dbReference type="EMBL" id="CM046390">
    <property type="protein sequence ID" value="KAI8562678.1"/>
    <property type="molecule type" value="Genomic_DNA"/>
</dbReference>
<reference evidence="1" key="1">
    <citation type="submission" date="2022-02" db="EMBL/GenBank/DDBJ databases">
        <title>Plant Genome Project.</title>
        <authorList>
            <person name="Zhang R.-G."/>
        </authorList>
    </citation>
    <scope>NUCLEOTIDE SEQUENCE</scope>
    <source>
        <strain evidence="1">AT1</strain>
    </source>
</reference>
<name>A0ACC0PD46_RHOML</name>
<evidence type="ECO:0000313" key="1">
    <source>
        <dbReference type="EMBL" id="KAI8562678.1"/>
    </source>
</evidence>
<sequence>MLTVLVLQEIEKYPYPTEFNVLDFFPKLLSERNYDNWKLSMRDFIDRRGLIGFIKDVDVEETNRDEAWKRSDNLVQGWILATLSEEIRLRVLSKETRQRVLPKKFKTAKELWKGLKRILDVTRSVLPEQGNY</sequence>
<comment type="caution">
    <text evidence="1">The sequence shown here is derived from an EMBL/GenBank/DDBJ whole genome shotgun (WGS) entry which is preliminary data.</text>
</comment>
<evidence type="ECO:0000313" key="2">
    <source>
        <dbReference type="Proteomes" id="UP001062846"/>
    </source>
</evidence>
<protein>
    <submittedName>
        <fullName evidence="1">Uncharacterized protein</fullName>
    </submittedName>
</protein>